<dbReference type="GeneID" id="37066119"/>
<protein>
    <submittedName>
        <fullName evidence="2">Uncharacterized protein</fullName>
    </submittedName>
</protein>
<feature type="region of interest" description="Disordered" evidence="1">
    <location>
        <begin position="1"/>
        <end position="63"/>
    </location>
</feature>
<gene>
    <name evidence="2" type="ORF">BO70DRAFT_364729</name>
</gene>
<accession>A0A317VF03</accession>
<evidence type="ECO:0000313" key="2">
    <source>
        <dbReference type="EMBL" id="PWY72953.1"/>
    </source>
</evidence>
<comment type="caution">
    <text evidence="2">The sequence shown here is derived from an EMBL/GenBank/DDBJ whole genome shotgun (WGS) entry which is preliminary data.</text>
</comment>
<keyword evidence="3" id="KW-1185">Reference proteome</keyword>
<dbReference type="VEuPathDB" id="FungiDB:BO70DRAFT_364729"/>
<name>A0A317VF03_9EURO</name>
<feature type="compositionally biased region" description="Pro residues" evidence="1">
    <location>
        <begin position="20"/>
        <end position="33"/>
    </location>
</feature>
<evidence type="ECO:0000313" key="3">
    <source>
        <dbReference type="Proteomes" id="UP000247233"/>
    </source>
</evidence>
<dbReference type="RefSeq" id="XP_025396607.1">
    <property type="nucleotide sequence ID" value="XM_025543882.1"/>
</dbReference>
<organism evidence="2 3">
    <name type="scientific">Aspergillus heteromorphus CBS 117.55</name>
    <dbReference type="NCBI Taxonomy" id="1448321"/>
    <lineage>
        <taxon>Eukaryota</taxon>
        <taxon>Fungi</taxon>
        <taxon>Dikarya</taxon>
        <taxon>Ascomycota</taxon>
        <taxon>Pezizomycotina</taxon>
        <taxon>Eurotiomycetes</taxon>
        <taxon>Eurotiomycetidae</taxon>
        <taxon>Eurotiales</taxon>
        <taxon>Aspergillaceae</taxon>
        <taxon>Aspergillus</taxon>
        <taxon>Aspergillus subgen. Circumdati</taxon>
    </lineage>
</organism>
<evidence type="ECO:0000256" key="1">
    <source>
        <dbReference type="SAM" id="MobiDB-lite"/>
    </source>
</evidence>
<dbReference type="Proteomes" id="UP000247233">
    <property type="component" value="Unassembled WGS sequence"/>
</dbReference>
<proteinExistence type="predicted"/>
<dbReference type="EMBL" id="MSFL01000025">
    <property type="protein sequence ID" value="PWY72953.1"/>
    <property type="molecule type" value="Genomic_DNA"/>
</dbReference>
<feature type="compositionally biased region" description="Polar residues" evidence="1">
    <location>
        <begin position="1"/>
        <end position="15"/>
    </location>
</feature>
<reference evidence="2 3" key="1">
    <citation type="submission" date="2016-12" db="EMBL/GenBank/DDBJ databases">
        <title>The genomes of Aspergillus section Nigri reveals drivers in fungal speciation.</title>
        <authorList>
            <consortium name="DOE Joint Genome Institute"/>
            <person name="Vesth T.C."/>
            <person name="Nybo J."/>
            <person name="Theobald S."/>
            <person name="Brandl J."/>
            <person name="Frisvad J.C."/>
            <person name="Nielsen K.F."/>
            <person name="Lyhne E.K."/>
            <person name="Kogle M.E."/>
            <person name="Kuo A."/>
            <person name="Riley R."/>
            <person name="Clum A."/>
            <person name="Nolan M."/>
            <person name="Lipzen A."/>
            <person name="Salamov A."/>
            <person name="Henrissat B."/>
            <person name="Wiebenga A."/>
            <person name="De Vries R.P."/>
            <person name="Grigoriev I.V."/>
            <person name="Mortensen U.H."/>
            <person name="Andersen M.R."/>
            <person name="Baker S.E."/>
        </authorList>
    </citation>
    <scope>NUCLEOTIDE SEQUENCE [LARGE SCALE GENOMIC DNA]</scope>
    <source>
        <strain evidence="2 3">CBS 117.55</strain>
    </source>
</reference>
<sequence length="63" mass="6323">MTQPQHPTFTRTSIDLLTPNLPPSPPASAPPPATSNKPGMKDISRAGLSPGISSTVSAGGKAS</sequence>
<dbReference type="AlphaFoldDB" id="A0A317VF03"/>